<dbReference type="SUPFAM" id="SSF46689">
    <property type="entry name" value="Homeodomain-like"/>
    <property type="match status" value="1"/>
</dbReference>
<dbReference type="OrthoDB" id="158903at2"/>
<evidence type="ECO:0000313" key="2">
    <source>
        <dbReference type="EMBL" id="SIR95409.1"/>
    </source>
</evidence>
<gene>
    <name evidence="2" type="ORF">SAMN05444858_13050</name>
</gene>
<reference evidence="2 3" key="1">
    <citation type="submission" date="2017-01" db="EMBL/GenBank/DDBJ databases">
        <authorList>
            <person name="Mah S.A."/>
            <person name="Swanson W.J."/>
            <person name="Moy G.W."/>
            <person name="Vacquier V.D."/>
        </authorList>
    </citation>
    <scope>NUCLEOTIDE SEQUENCE [LARGE SCALE GENOMIC DNA]</scope>
    <source>
        <strain evidence="2 3">DSM 45758</strain>
    </source>
</reference>
<dbReference type="Gene3D" id="1.10.357.10">
    <property type="entry name" value="Tetracycline Repressor, domain 2"/>
    <property type="match status" value="1"/>
</dbReference>
<dbReference type="Pfam" id="PF18598">
    <property type="entry name" value="TetR_C_36"/>
    <property type="match status" value="1"/>
</dbReference>
<keyword evidence="3" id="KW-1185">Reference proteome</keyword>
<dbReference type="EMBL" id="FTNF01000030">
    <property type="protein sequence ID" value="SIR95409.1"/>
    <property type="molecule type" value="Genomic_DNA"/>
</dbReference>
<dbReference type="InterPro" id="IPR041485">
    <property type="entry name" value="TetR_C_36"/>
</dbReference>
<evidence type="ECO:0000259" key="1">
    <source>
        <dbReference type="Pfam" id="PF18598"/>
    </source>
</evidence>
<evidence type="ECO:0000313" key="3">
    <source>
        <dbReference type="Proteomes" id="UP000186004"/>
    </source>
</evidence>
<dbReference type="InterPro" id="IPR009057">
    <property type="entry name" value="Homeodomain-like_sf"/>
</dbReference>
<protein>
    <submittedName>
        <fullName evidence="2">Transcriptional regulator, TetR family</fullName>
    </submittedName>
</protein>
<dbReference type="AlphaFoldDB" id="A0A1N7F514"/>
<dbReference type="Proteomes" id="UP000186004">
    <property type="component" value="Unassembled WGS sequence"/>
</dbReference>
<dbReference type="STRING" id="1198245.SAMN05444858_13050"/>
<organism evidence="2 3">
    <name type="scientific">Micromonospora avicenniae</name>
    <dbReference type="NCBI Taxonomy" id="1198245"/>
    <lineage>
        <taxon>Bacteria</taxon>
        <taxon>Bacillati</taxon>
        <taxon>Actinomycetota</taxon>
        <taxon>Actinomycetes</taxon>
        <taxon>Micromonosporales</taxon>
        <taxon>Micromonosporaceae</taxon>
        <taxon>Micromonospora</taxon>
    </lineage>
</organism>
<feature type="domain" description="QsdR TetR regulatory C-terminal" evidence="1">
    <location>
        <begin position="77"/>
        <end position="185"/>
    </location>
</feature>
<name>A0A1N7F514_9ACTN</name>
<accession>A0A1N7F514</accession>
<dbReference type="RefSeq" id="WP_076473828.1">
    <property type="nucleotide sequence ID" value="NZ_FTNF01000030.1"/>
</dbReference>
<proteinExistence type="predicted"/>
<sequence length="188" mass="20332">MPVPSRRVVSAERVVQGGCAFFLRHATVDMDALAGSLAVSRATLYRVVHSRDRLLGDVLWRLADRLLAQARADTVTTGVDGVLETTRRFAVAVRQARPFRAFLRAEPVTAARVLFTPAGGVHVRVVEAQKAILAAAAADPAWSPADLDGAAFLYVRIVESMLYAELIRGRRADPVTAERAARAVLEAC</sequence>